<organism evidence="3 4">
    <name type="scientific">Candidatus Fukatsuia symbiotica</name>
    <dbReference type="NCBI Taxonomy" id="1878942"/>
    <lineage>
        <taxon>Bacteria</taxon>
        <taxon>Pseudomonadati</taxon>
        <taxon>Pseudomonadota</taxon>
        <taxon>Gammaproteobacteria</taxon>
        <taxon>Enterobacterales</taxon>
        <taxon>Yersiniaceae</taxon>
        <taxon>Candidatus Fukatsuia</taxon>
    </lineage>
</organism>
<dbReference type="KEGG" id="fsm:CCS41_04045"/>
<dbReference type="EMBL" id="CP021659">
    <property type="protein sequence ID" value="AWK13831.1"/>
    <property type="molecule type" value="Genomic_DNA"/>
</dbReference>
<dbReference type="STRING" id="1878942.GCA_900128755_00608"/>
<accession>A0A2U8I3X9</accession>
<dbReference type="Pfam" id="PF05036">
    <property type="entry name" value="SPOR"/>
    <property type="match status" value="1"/>
</dbReference>
<dbReference type="AlphaFoldDB" id="A0A2U8I3X9"/>
<evidence type="ECO:0000313" key="3">
    <source>
        <dbReference type="EMBL" id="AWK13831.1"/>
    </source>
</evidence>
<dbReference type="GO" id="GO:0042834">
    <property type="term" value="F:peptidoglycan binding"/>
    <property type="evidence" value="ECO:0007669"/>
    <property type="project" value="InterPro"/>
</dbReference>
<dbReference type="GO" id="GO:0032506">
    <property type="term" value="P:cytokinetic process"/>
    <property type="evidence" value="ECO:0007669"/>
    <property type="project" value="TreeGrafter"/>
</dbReference>
<dbReference type="SUPFAM" id="SSF110997">
    <property type="entry name" value="Sporulation related repeat"/>
    <property type="match status" value="1"/>
</dbReference>
<dbReference type="Gene3D" id="3.30.70.1070">
    <property type="entry name" value="Sporulation related repeat"/>
    <property type="match status" value="1"/>
</dbReference>
<sequence>MASQFQNRLVGTVILVAVGITVLPMLFDGKKKHYEDQFAAIPLVSRPGDPEEIDVGMPLNQSLPVQPPEGAANAAKLQREEKSERGAAYVVQLGALKNAANVNEIVAKLRLSGYHVYTLPPTPVNGQITRIMVEVNNSKQKLQAALPELNALSGLNGQVKALESYHGLD</sequence>
<dbReference type="InterPro" id="IPR052521">
    <property type="entry name" value="Cell_div_SPOR-domain"/>
</dbReference>
<keyword evidence="4" id="KW-1185">Reference proteome</keyword>
<dbReference type="PANTHER" id="PTHR38687">
    <property type="entry name" value="CELL DIVISION PROTEIN DEDD-RELATED"/>
    <property type="match status" value="1"/>
</dbReference>
<protein>
    <submittedName>
        <fullName evidence="3">Sporulation protein</fullName>
    </submittedName>
</protein>
<dbReference type="OrthoDB" id="7069135at2"/>
<keyword evidence="1" id="KW-0472">Membrane</keyword>
<dbReference type="PANTHER" id="PTHR38687:SF1">
    <property type="entry name" value="CELL DIVISION PROTEIN DEDD"/>
    <property type="match status" value="1"/>
</dbReference>
<dbReference type="RefSeq" id="WP_072550337.1">
    <property type="nucleotide sequence ID" value="NZ_CP021659.1"/>
</dbReference>
<dbReference type="GO" id="GO:0032153">
    <property type="term" value="C:cell division site"/>
    <property type="evidence" value="ECO:0007669"/>
    <property type="project" value="TreeGrafter"/>
</dbReference>
<evidence type="ECO:0000259" key="2">
    <source>
        <dbReference type="PROSITE" id="PS51724"/>
    </source>
</evidence>
<evidence type="ECO:0000256" key="1">
    <source>
        <dbReference type="SAM" id="Phobius"/>
    </source>
</evidence>
<dbReference type="Proteomes" id="UP000261875">
    <property type="component" value="Chromosome"/>
</dbReference>
<dbReference type="InterPro" id="IPR007730">
    <property type="entry name" value="SPOR-like_dom"/>
</dbReference>
<keyword evidence="1" id="KW-1133">Transmembrane helix</keyword>
<dbReference type="InterPro" id="IPR036680">
    <property type="entry name" value="SPOR-like_sf"/>
</dbReference>
<evidence type="ECO:0000313" key="4">
    <source>
        <dbReference type="Proteomes" id="UP000261875"/>
    </source>
</evidence>
<gene>
    <name evidence="3" type="ORF">CCS41_04045</name>
</gene>
<name>A0A2U8I3X9_9GAMM</name>
<proteinExistence type="predicted"/>
<feature type="domain" description="SPOR" evidence="2">
    <location>
        <begin position="83"/>
        <end position="162"/>
    </location>
</feature>
<dbReference type="PROSITE" id="PS51724">
    <property type="entry name" value="SPOR"/>
    <property type="match status" value="1"/>
</dbReference>
<dbReference type="GO" id="GO:0030428">
    <property type="term" value="C:cell septum"/>
    <property type="evidence" value="ECO:0007669"/>
    <property type="project" value="TreeGrafter"/>
</dbReference>
<reference evidence="3 4" key="1">
    <citation type="submission" date="2017-05" db="EMBL/GenBank/DDBJ databases">
        <title>Genome sequence of Candidatus Fukatsuia symbiotica and Candidatus Hamiltonella defensa from Acyrthosiphon pisum strain 5D.</title>
        <authorList>
            <person name="Patel V.A."/>
            <person name="Chevignon G."/>
            <person name="Russell J.A."/>
            <person name="Oliver K.M."/>
        </authorList>
    </citation>
    <scope>NUCLEOTIDE SEQUENCE [LARGE SCALE GENOMIC DNA]</scope>
    <source>
        <strain evidence="3 4">5D</strain>
    </source>
</reference>
<keyword evidence="1" id="KW-0812">Transmembrane</keyword>
<feature type="transmembrane region" description="Helical" evidence="1">
    <location>
        <begin position="6"/>
        <end position="27"/>
    </location>
</feature>